<dbReference type="AlphaFoldDB" id="A0A1Q5T5W2"/>
<evidence type="ECO:0000313" key="1">
    <source>
        <dbReference type="EMBL" id="OKO95600.1"/>
    </source>
</evidence>
<dbReference type="EMBL" id="MNBE01000702">
    <property type="protein sequence ID" value="OKO95600.1"/>
    <property type="molecule type" value="Genomic_DNA"/>
</dbReference>
<reference evidence="1 2" key="1">
    <citation type="submission" date="2016-10" db="EMBL/GenBank/DDBJ databases">
        <title>Genome sequence of the ascomycete fungus Penicillium subrubescens.</title>
        <authorList>
            <person name="De Vries R.P."/>
            <person name="Peng M."/>
            <person name="Dilokpimol A."/>
            <person name="Hilden K."/>
            <person name="Makela M.R."/>
            <person name="Grigoriev I."/>
            <person name="Riley R."/>
            <person name="Granchi Z."/>
        </authorList>
    </citation>
    <scope>NUCLEOTIDE SEQUENCE [LARGE SCALE GENOMIC DNA]</scope>
    <source>
        <strain evidence="1 2">CBS 132785</strain>
    </source>
</reference>
<gene>
    <name evidence="1" type="ORF">PENSUB_11112</name>
</gene>
<name>A0A1Q5T5W2_9EURO</name>
<accession>A0A1Q5T5W2</accession>
<organism evidence="1 2">
    <name type="scientific">Penicillium subrubescens</name>
    <dbReference type="NCBI Taxonomy" id="1316194"/>
    <lineage>
        <taxon>Eukaryota</taxon>
        <taxon>Fungi</taxon>
        <taxon>Dikarya</taxon>
        <taxon>Ascomycota</taxon>
        <taxon>Pezizomycotina</taxon>
        <taxon>Eurotiomycetes</taxon>
        <taxon>Eurotiomycetidae</taxon>
        <taxon>Eurotiales</taxon>
        <taxon>Aspergillaceae</taxon>
        <taxon>Penicillium</taxon>
    </lineage>
</organism>
<comment type="caution">
    <text evidence="1">The sequence shown here is derived from an EMBL/GenBank/DDBJ whole genome shotgun (WGS) entry which is preliminary data.</text>
</comment>
<evidence type="ECO:0000313" key="2">
    <source>
        <dbReference type="Proteomes" id="UP000186955"/>
    </source>
</evidence>
<dbReference type="Proteomes" id="UP000186955">
    <property type="component" value="Unassembled WGS sequence"/>
</dbReference>
<proteinExistence type="predicted"/>
<keyword evidence="2" id="KW-1185">Reference proteome</keyword>
<sequence length="253" mass="29052">MPQWTRVAVAARAASGVWDAYHMPEMIRTVLGEGALGAEMLQQEWPSENYARKVTRTTLVHCVAQKIGGSQAGMQRCHNPVRKPFHGGKRFEALWIERDEFNKQGELYNSWNCLFREFLLAKIDVHQIVDGKTPLIAFLQGYFYHEWGRTKKEGSACVTALRSWLTELQAAGIDLDGYGQKEVKIWKSENIRRDVFSVSEKGVRWKRLINIVYGANPSDWNIWFSESSDSHAGEFWDLLEQETEVMPGSWPVE</sequence>
<protein>
    <submittedName>
        <fullName evidence="1">Uncharacterized protein</fullName>
    </submittedName>
</protein>